<sequence>MNISVIICCYNSEKRIVNTLYHLSRCVLSSKVINEVILVDNNSSDKTAEVAMEYWDSINCKDILRIYIEKKPGLAYARKKGLSECKNEIVVFCDDDNWLQPSYFIRLGEHFNNSKIGAVGGRGIPIANVKVPDWFFENLDAYACSEQTSKMLYGASLAIRTHLLERFYCDIISEKLKGRTKDSLESGEDNLLCEFIKKEGYILLADNTPFCHFMENNRLEVDYLFKLAESFGKATASIRQNTLLFDFFYLTSKCLFALLRCITKKYKIIYLKREFFFIKGYMNFRIGIKA</sequence>
<evidence type="ECO:0000313" key="5">
    <source>
        <dbReference type="EMBL" id="ECC3912826.1"/>
    </source>
</evidence>
<feature type="domain" description="Glycosyltransferase 2-like" evidence="4">
    <location>
        <begin position="4"/>
        <end position="123"/>
    </location>
</feature>
<reference evidence="5" key="1">
    <citation type="submission" date="2018-08" db="EMBL/GenBank/DDBJ databases">
        <authorList>
            <person name="Ashton P.M."/>
            <person name="Dallman T."/>
            <person name="Nair S."/>
            <person name="De Pinna E."/>
            <person name="Peters T."/>
            <person name="Grant K."/>
        </authorList>
    </citation>
    <scope>NUCLEOTIDE SEQUENCE [LARGE SCALE GENOMIC DNA]</scope>
    <source>
        <strain evidence="5">294779</strain>
    </source>
</reference>
<keyword evidence="2" id="KW-0328">Glycosyltransferase</keyword>
<dbReference type="InterPro" id="IPR029044">
    <property type="entry name" value="Nucleotide-diphossugar_trans"/>
</dbReference>
<evidence type="ECO:0000256" key="3">
    <source>
        <dbReference type="ARBA" id="ARBA00022679"/>
    </source>
</evidence>
<dbReference type="InterPro" id="IPR001173">
    <property type="entry name" value="Glyco_trans_2-like"/>
</dbReference>
<proteinExistence type="inferred from homology"/>
<protein>
    <submittedName>
        <fullName evidence="5">Glycosyltransferase family 2 protein</fullName>
    </submittedName>
</protein>
<accession>A0A5Y1Y338</accession>
<comment type="caution">
    <text evidence="5">The sequence shown here is derived from an EMBL/GenBank/DDBJ whole genome shotgun (WGS) entry which is preliminary data.</text>
</comment>
<dbReference type="Proteomes" id="UP000839735">
    <property type="component" value="Unassembled WGS sequence"/>
</dbReference>
<organism evidence="5">
    <name type="scientific">Salmonella diarizonae</name>
    <dbReference type="NCBI Taxonomy" id="59204"/>
    <lineage>
        <taxon>Bacteria</taxon>
        <taxon>Pseudomonadati</taxon>
        <taxon>Pseudomonadota</taxon>
        <taxon>Gammaproteobacteria</taxon>
        <taxon>Enterobacterales</taxon>
        <taxon>Enterobacteriaceae</taxon>
        <taxon>Salmonella</taxon>
    </lineage>
</organism>
<dbReference type="PANTHER" id="PTHR43630">
    <property type="entry name" value="POLY-BETA-1,6-N-ACETYL-D-GLUCOSAMINE SYNTHASE"/>
    <property type="match status" value="1"/>
</dbReference>
<gene>
    <name evidence="5" type="ORF">CTQ69_01830</name>
</gene>
<dbReference type="SUPFAM" id="SSF53448">
    <property type="entry name" value="Nucleotide-diphospho-sugar transferases"/>
    <property type="match status" value="1"/>
</dbReference>
<comment type="similarity">
    <text evidence="1">Belongs to the glycosyltransferase 2 family.</text>
</comment>
<name>A0A5Y1Y338_SALDZ</name>
<evidence type="ECO:0000256" key="1">
    <source>
        <dbReference type="ARBA" id="ARBA00006739"/>
    </source>
</evidence>
<dbReference type="Pfam" id="PF00535">
    <property type="entry name" value="Glycos_transf_2"/>
    <property type="match status" value="1"/>
</dbReference>
<dbReference type="AlphaFoldDB" id="A0A5Y1Y338"/>
<evidence type="ECO:0000256" key="2">
    <source>
        <dbReference type="ARBA" id="ARBA00022676"/>
    </source>
</evidence>
<dbReference type="EMBL" id="AAIBIC010000002">
    <property type="protein sequence ID" value="ECC3912826.1"/>
    <property type="molecule type" value="Genomic_DNA"/>
</dbReference>
<dbReference type="PANTHER" id="PTHR43630:SF1">
    <property type="entry name" value="POLY-BETA-1,6-N-ACETYL-D-GLUCOSAMINE SYNTHASE"/>
    <property type="match status" value="1"/>
</dbReference>
<dbReference type="Gene3D" id="3.90.550.10">
    <property type="entry name" value="Spore Coat Polysaccharide Biosynthesis Protein SpsA, Chain A"/>
    <property type="match status" value="1"/>
</dbReference>
<keyword evidence="3 5" id="KW-0808">Transferase</keyword>
<evidence type="ECO:0000259" key="4">
    <source>
        <dbReference type="Pfam" id="PF00535"/>
    </source>
</evidence>
<dbReference type="GO" id="GO:0016757">
    <property type="term" value="F:glycosyltransferase activity"/>
    <property type="evidence" value="ECO:0007669"/>
    <property type="project" value="UniProtKB-KW"/>
</dbReference>
<dbReference type="CDD" id="cd00761">
    <property type="entry name" value="Glyco_tranf_GTA_type"/>
    <property type="match status" value="1"/>
</dbReference>